<protein>
    <submittedName>
        <fullName evidence="1">Uncharacterized protein</fullName>
    </submittedName>
</protein>
<gene>
    <name evidence="1" type="ORF">Srubr_02450</name>
</gene>
<reference evidence="2" key="1">
    <citation type="submission" date="2023-07" db="EMBL/GenBank/DDBJ databases">
        <title>Whole genome shotgun sequence of Streptomyces achromogenes subsp. rubradiris NBRC 14000.</title>
        <authorList>
            <person name="Komaki H."/>
            <person name="Tamura T."/>
        </authorList>
    </citation>
    <scope>NUCLEOTIDE SEQUENCE [LARGE SCALE GENOMIC DNA]</scope>
    <source>
        <strain evidence="2">NBRC 14000</strain>
    </source>
</reference>
<organism evidence="1 2">
    <name type="scientific">Streptomyces rubradiris</name>
    <name type="common">Streptomyces achromogenes subsp. rubradiris</name>
    <dbReference type="NCBI Taxonomy" id="285531"/>
    <lineage>
        <taxon>Bacteria</taxon>
        <taxon>Bacillati</taxon>
        <taxon>Actinomycetota</taxon>
        <taxon>Actinomycetes</taxon>
        <taxon>Kitasatosporales</taxon>
        <taxon>Streptomycetaceae</taxon>
        <taxon>Streptomyces</taxon>
    </lineage>
</organism>
<keyword evidence="2" id="KW-1185">Reference proteome</keyword>
<evidence type="ECO:0000313" key="1">
    <source>
        <dbReference type="EMBL" id="GHI50399.1"/>
    </source>
</evidence>
<accession>A0ABQ3R3I9</accession>
<dbReference type="RefSeq" id="WP_189999688.1">
    <property type="nucleotide sequence ID" value="NZ_BNCB01000032.1"/>
</dbReference>
<proteinExistence type="predicted"/>
<evidence type="ECO:0000313" key="2">
    <source>
        <dbReference type="Proteomes" id="UP000646738"/>
    </source>
</evidence>
<sequence length="98" mass="11615">MDELAKWRDEVSRLRKLLHEVSEFLYSDPSPEGMRLHHETHEAFKRTSTMLMGDETPMKDVSWMPTAPGCENWRREHRADVCPMGTCQRCRYLERFGS</sequence>
<name>A0ABQ3R3I9_STRRR</name>
<dbReference type="Proteomes" id="UP000646738">
    <property type="component" value="Unassembled WGS sequence"/>
</dbReference>
<dbReference type="EMBL" id="BNEA01000001">
    <property type="protein sequence ID" value="GHI50399.1"/>
    <property type="molecule type" value="Genomic_DNA"/>
</dbReference>
<comment type="caution">
    <text evidence="1">The sequence shown here is derived from an EMBL/GenBank/DDBJ whole genome shotgun (WGS) entry which is preliminary data.</text>
</comment>